<accession>A0A7J9D614</accession>
<proteinExistence type="predicted"/>
<dbReference type="EMBL" id="JABEZY010273571">
    <property type="protein sequence ID" value="MBA0756169.1"/>
    <property type="molecule type" value="Genomic_DNA"/>
</dbReference>
<protein>
    <submittedName>
        <fullName evidence="2">Uncharacterized protein</fullName>
    </submittedName>
</protein>
<name>A0A7J9D614_GOSGO</name>
<dbReference type="Proteomes" id="UP000593579">
    <property type="component" value="Unassembled WGS sequence"/>
</dbReference>
<dbReference type="OrthoDB" id="1430424at2759"/>
<comment type="caution">
    <text evidence="2">The sequence shown here is derived from an EMBL/GenBank/DDBJ whole genome shotgun (WGS) entry which is preliminary data.</text>
</comment>
<evidence type="ECO:0000313" key="2">
    <source>
        <dbReference type="EMBL" id="MBA0756169.1"/>
    </source>
</evidence>
<evidence type="ECO:0000313" key="3">
    <source>
        <dbReference type="Proteomes" id="UP000593579"/>
    </source>
</evidence>
<dbReference type="Gene3D" id="1.10.287.1490">
    <property type="match status" value="1"/>
</dbReference>
<keyword evidence="3" id="KW-1185">Reference proteome</keyword>
<sequence>MNLRLDMEVQKLEIEKIRKGKHKADEDLDSLKTDYKKLRLSVRTAGLGKTSEQWCQEIEEEKIKVGRWERKFQEAQMQNRSLEESLSESQNERDELKVRVAELEKAVHQYRSRNSVVELKESLSRIEQMKRAIEDLEMALQNCEAKIEYLEANEDH</sequence>
<organism evidence="2 3">
    <name type="scientific">Gossypium gossypioides</name>
    <name type="common">Mexican cotton</name>
    <name type="synonym">Selera gossypioides</name>
    <dbReference type="NCBI Taxonomy" id="34282"/>
    <lineage>
        <taxon>Eukaryota</taxon>
        <taxon>Viridiplantae</taxon>
        <taxon>Streptophyta</taxon>
        <taxon>Embryophyta</taxon>
        <taxon>Tracheophyta</taxon>
        <taxon>Spermatophyta</taxon>
        <taxon>Magnoliopsida</taxon>
        <taxon>eudicotyledons</taxon>
        <taxon>Gunneridae</taxon>
        <taxon>Pentapetalae</taxon>
        <taxon>rosids</taxon>
        <taxon>malvids</taxon>
        <taxon>Malvales</taxon>
        <taxon>Malvaceae</taxon>
        <taxon>Malvoideae</taxon>
        <taxon>Gossypium</taxon>
    </lineage>
</organism>
<gene>
    <name evidence="2" type="ORF">Gogos_021816</name>
</gene>
<reference evidence="2 3" key="1">
    <citation type="journal article" date="2019" name="Genome Biol. Evol.">
        <title>Insights into the evolution of the New World diploid cottons (Gossypium, subgenus Houzingenia) based on genome sequencing.</title>
        <authorList>
            <person name="Grover C.E."/>
            <person name="Arick M.A. 2nd"/>
            <person name="Thrash A."/>
            <person name="Conover J.L."/>
            <person name="Sanders W.S."/>
            <person name="Peterson D.G."/>
            <person name="Frelichowski J.E."/>
            <person name="Scheffler J.A."/>
            <person name="Scheffler B.E."/>
            <person name="Wendel J.F."/>
        </authorList>
    </citation>
    <scope>NUCLEOTIDE SEQUENCE [LARGE SCALE GENOMIC DNA]</scope>
    <source>
        <strain evidence="2">5</strain>
        <tissue evidence="2">Leaf</tissue>
    </source>
</reference>
<keyword evidence="1" id="KW-0175">Coiled coil</keyword>
<feature type="coiled-coil region" evidence="1">
    <location>
        <begin position="21"/>
        <end position="153"/>
    </location>
</feature>
<dbReference type="AlphaFoldDB" id="A0A7J9D614"/>
<evidence type="ECO:0000256" key="1">
    <source>
        <dbReference type="SAM" id="Coils"/>
    </source>
</evidence>